<dbReference type="GO" id="GO:0016887">
    <property type="term" value="F:ATP hydrolysis activity"/>
    <property type="evidence" value="ECO:0007669"/>
    <property type="project" value="InterPro"/>
</dbReference>
<reference evidence="3" key="1">
    <citation type="submission" date="2017-02" db="EMBL/GenBank/DDBJ databases">
        <title>Delving into the versatile metabolic prowess of the omnipresent phylum Bacteroidetes.</title>
        <authorList>
            <person name="Nobu M.K."/>
            <person name="Mei R."/>
            <person name="Narihiro T."/>
            <person name="Kuroda K."/>
            <person name="Liu W.-T."/>
        </authorList>
    </citation>
    <scope>NUCLEOTIDE SEQUENCE</scope>
    <source>
        <strain evidence="3">ADurb.Bin280</strain>
    </source>
</reference>
<dbReference type="InterPro" id="IPR027417">
    <property type="entry name" value="P-loop_NTPase"/>
</dbReference>
<feature type="domain" description="Bacterial type II secretion system protein E" evidence="2">
    <location>
        <begin position="9"/>
        <end position="287"/>
    </location>
</feature>
<dbReference type="InterPro" id="IPR001482">
    <property type="entry name" value="T2SS/T4SS_dom"/>
</dbReference>
<comment type="caution">
    <text evidence="3">The sequence shown here is derived from an EMBL/GenBank/DDBJ whole genome shotgun (WGS) entry which is preliminary data.</text>
</comment>
<dbReference type="EMBL" id="MWBO01000026">
    <property type="protein sequence ID" value="OQA52628.1"/>
    <property type="molecule type" value="Genomic_DNA"/>
</dbReference>
<dbReference type="Pfam" id="PF00437">
    <property type="entry name" value="T2SSE"/>
    <property type="match status" value="1"/>
</dbReference>
<gene>
    <name evidence="3" type="primary">pilT</name>
    <name evidence="3" type="ORF">BWY43_00417</name>
</gene>
<organism evidence="3">
    <name type="scientific">candidate division WS2 bacterium ADurb.Bin280</name>
    <dbReference type="NCBI Taxonomy" id="1852829"/>
    <lineage>
        <taxon>Bacteria</taxon>
        <taxon>candidate division WS2</taxon>
    </lineage>
</organism>
<dbReference type="GO" id="GO:0005524">
    <property type="term" value="F:ATP binding"/>
    <property type="evidence" value="ECO:0007669"/>
    <property type="project" value="InterPro"/>
</dbReference>
<protein>
    <submittedName>
        <fullName evidence="3">Twitching mobility protein</fullName>
    </submittedName>
</protein>
<dbReference type="Gene3D" id="3.30.450.90">
    <property type="match status" value="1"/>
</dbReference>
<dbReference type="InterPro" id="IPR006321">
    <property type="entry name" value="PilT/PilU"/>
</dbReference>
<dbReference type="Gene3D" id="3.40.50.300">
    <property type="entry name" value="P-loop containing nucleotide triphosphate hydrolases"/>
    <property type="match status" value="1"/>
</dbReference>
<dbReference type="InterPro" id="IPR050921">
    <property type="entry name" value="T4SS_GSP_E_ATPase"/>
</dbReference>
<dbReference type="SUPFAM" id="SSF52540">
    <property type="entry name" value="P-loop containing nucleoside triphosphate hydrolases"/>
    <property type="match status" value="1"/>
</dbReference>
<accession>A0A1V5SDP8</accession>
<dbReference type="PANTHER" id="PTHR30486">
    <property type="entry name" value="TWITCHING MOTILITY PROTEIN PILT"/>
    <property type="match status" value="1"/>
</dbReference>
<dbReference type="PANTHER" id="PTHR30486:SF16">
    <property type="entry name" value="TWITCHING MOTILITY PROTEIN PILT"/>
    <property type="match status" value="1"/>
</dbReference>
<comment type="similarity">
    <text evidence="1">Belongs to the GSP E family.</text>
</comment>
<dbReference type="NCBIfam" id="TIGR01420">
    <property type="entry name" value="pilT_fam"/>
    <property type="match status" value="1"/>
</dbReference>
<evidence type="ECO:0000313" key="3">
    <source>
        <dbReference type="EMBL" id="OQA52628.1"/>
    </source>
</evidence>
<evidence type="ECO:0000256" key="1">
    <source>
        <dbReference type="ARBA" id="ARBA00006611"/>
    </source>
</evidence>
<evidence type="ECO:0000259" key="2">
    <source>
        <dbReference type="Pfam" id="PF00437"/>
    </source>
</evidence>
<sequence>MDALSKITTIFTRTIQMGSSDLHIVPGEIPVVRVDGKLNKLPDEPPLSKSDSEQIIGATLRPEYASRLKTEKEVDFSFNYDGARVRANIYLEKKGVAGSFRFIPQKIRSLEDLGLPPVFQDFANREQGLVIVTGPTGHGKSTTIAALIEHINNNFSRHIITIEDPVEYVFENKKSIVTQRELGTDTLSFARALRSALREDPDVVFIGEMRDVDTFEAALTIAETGHLVLSTLHTNDASQTPDRIIDAFPKNQHEQVRQQVANVLNGVVSQRLIPKASGQGRVVACEVMVANNAVRSVIREGKSHQLPSMIQTGASEGMISLDKVLANLVSTGEITLEEALNWTNDAKNFKQMVF</sequence>
<dbReference type="AlphaFoldDB" id="A0A1V5SDP8"/>
<proteinExistence type="inferred from homology"/>
<dbReference type="Proteomes" id="UP000485367">
    <property type="component" value="Unassembled WGS sequence"/>
</dbReference>
<dbReference type="CDD" id="cd01131">
    <property type="entry name" value="PilT"/>
    <property type="match status" value="1"/>
</dbReference>
<name>A0A1V5SDP8_9BACT</name>